<evidence type="ECO:0000313" key="9">
    <source>
        <dbReference type="Proteomes" id="UP000290759"/>
    </source>
</evidence>
<dbReference type="InterPro" id="IPR006726">
    <property type="entry name" value="PHBA_efflux_AaeB/fusaric-R"/>
</dbReference>
<dbReference type="AlphaFoldDB" id="A0A4Q2U2G6"/>
<dbReference type="GO" id="GO:0022857">
    <property type="term" value="F:transmembrane transporter activity"/>
    <property type="evidence" value="ECO:0007669"/>
    <property type="project" value="InterPro"/>
</dbReference>
<evidence type="ECO:0000256" key="7">
    <source>
        <dbReference type="SAM" id="Phobius"/>
    </source>
</evidence>
<name>A0A4Q2U2G6_9HYPH</name>
<protein>
    <submittedName>
        <fullName evidence="8">FUSC family protein</fullName>
    </submittedName>
</protein>
<dbReference type="OrthoDB" id="9807111at2"/>
<accession>A0A4Q2U2G6</accession>
<feature type="transmembrane region" description="Helical" evidence="7">
    <location>
        <begin position="83"/>
        <end position="101"/>
    </location>
</feature>
<keyword evidence="9" id="KW-1185">Reference proteome</keyword>
<feature type="transmembrane region" description="Helical" evidence="7">
    <location>
        <begin position="508"/>
        <end position="531"/>
    </location>
</feature>
<evidence type="ECO:0000256" key="6">
    <source>
        <dbReference type="ARBA" id="ARBA00023136"/>
    </source>
</evidence>
<evidence type="ECO:0000256" key="5">
    <source>
        <dbReference type="ARBA" id="ARBA00022989"/>
    </source>
</evidence>
<dbReference type="Pfam" id="PF04632">
    <property type="entry name" value="FUSC"/>
    <property type="match status" value="1"/>
</dbReference>
<feature type="transmembrane region" description="Helical" evidence="7">
    <location>
        <begin position="108"/>
        <end position="125"/>
    </location>
</feature>
<gene>
    <name evidence="8" type="ORF">D3273_21340</name>
</gene>
<dbReference type="RefSeq" id="WP_129228918.1">
    <property type="nucleotide sequence ID" value="NZ_QYBB01000036.1"/>
</dbReference>
<keyword evidence="4 7" id="KW-0812">Transmembrane</keyword>
<organism evidence="8 9">
    <name type="scientific">Lichenibacterium minor</name>
    <dbReference type="NCBI Taxonomy" id="2316528"/>
    <lineage>
        <taxon>Bacteria</taxon>
        <taxon>Pseudomonadati</taxon>
        <taxon>Pseudomonadota</taxon>
        <taxon>Alphaproteobacteria</taxon>
        <taxon>Hyphomicrobiales</taxon>
        <taxon>Lichenihabitantaceae</taxon>
        <taxon>Lichenibacterium</taxon>
    </lineage>
</organism>
<comment type="subcellular location">
    <subcellularLocation>
        <location evidence="1">Cell membrane</location>
        <topology evidence="1">Multi-pass membrane protein</topology>
    </subcellularLocation>
</comment>
<evidence type="ECO:0000256" key="1">
    <source>
        <dbReference type="ARBA" id="ARBA00004651"/>
    </source>
</evidence>
<evidence type="ECO:0000313" key="8">
    <source>
        <dbReference type="EMBL" id="RYC29918.1"/>
    </source>
</evidence>
<keyword evidence="6 7" id="KW-0472">Membrane</keyword>
<keyword evidence="5 7" id="KW-1133">Transmembrane helix</keyword>
<keyword evidence="3" id="KW-1003">Cell membrane</keyword>
<dbReference type="EMBL" id="QYBB01000036">
    <property type="protein sequence ID" value="RYC29918.1"/>
    <property type="molecule type" value="Genomic_DNA"/>
</dbReference>
<reference evidence="8 9" key="2">
    <citation type="submission" date="2019-02" db="EMBL/GenBank/DDBJ databases">
        <title>'Lichenibacterium ramalinii' gen. nov. sp. nov., 'Lichenibacterium minor' gen. nov. sp. nov.</title>
        <authorList>
            <person name="Pankratov T."/>
        </authorList>
    </citation>
    <scope>NUCLEOTIDE SEQUENCE [LARGE SCALE GENOMIC DNA]</scope>
    <source>
        <strain evidence="8 9">RmlP026</strain>
    </source>
</reference>
<sequence length="691" mass="71245">MSLPKLRDWVYAAKTFAAAILALYLGFALSVPRPYWAMATVYICSNPLAGATRSKAAFRLAGTLIGATAAVVLVPNLAPAPELLTLALALWIGVCVFVALLDRSPRSYVFLLGGYTAALIGFPAVNDPASIFDLAVARSEAIALGIVCSSLVSTLVLPRTVGDAVRGRLDAWVGDAARFARDALATRPAGAAERETARDLARLAADAAEIDMLATHVAYDTSTLRDRADALAALRLRLLMLLPVLSSLADRMAELRPGGLPPAVAAAAAGLGAWISPEVPSRDPADIARERAASAELRAAFAAAEPALGAGATWRDMLASSLLTRLRDALDLAEDTRTLRRAIASGRAPAFPLASAPGVEVAEARHVDHLLPLLSALGVAAAVVLNAGFWIATGWPDGASAPMMAATAMALFANRDDPTPAMVEFTVWAAVSIGVMGVYLFAVLPAASSFEMVALALAPAFMVFGVMMAMPATAGPGLVVAFNGATLLALQGSYAADFTAYANTGVAFLVGLSSAAVLTGTLRAVGSAFAVGRLTRADGRTLARAARGRGRGDRARVAGLMLDRLSLVAPRLAALPAGEGAALRGALAAPRIGLNIVDLRGARHALSEHARDAVDRLLDRLAADLRRAPGAADPALLRTIDDALSSVVAGGGEGRRAAVLGLVGLRRALFPSARAYGPASDPRPDLQVAAE</sequence>
<dbReference type="PANTHER" id="PTHR30509:SF9">
    <property type="entry name" value="MULTIDRUG RESISTANCE PROTEIN MDTO"/>
    <property type="match status" value="1"/>
</dbReference>
<feature type="transmembrane region" description="Helical" evidence="7">
    <location>
        <begin position="425"/>
        <end position="446"/>
    </location>
</feature>
<keyword evidence="2" id="KW-0813">Transport</keyword>
<feature type="transmembrane region" description="Helical" evidence="7">
    <location>
        <begin position="370"/>
        <end position="392"/>
    </location>
</feature>
<dbReference type="PANTHER" id="PTHR30509">
    <property type="entry name" value="P-HYDROXYBENZOIC ACID EFFLUX PUMP SUBUNIT-RELATED"/>
    <property type="match status" value="1"/>
</dbReference>
<feature type="transmembrane region" description="Helical" evidence="7">
    <location>
        <begin position="9"/>
        <end position="29"/>
    </location>
</feature>
<proteinExistence type="predicted"/>
<evidence type="ECO:0000256" key="2">
    <source>
        <dbReference type="ARBA" id="ARBA00022448"/>
    </source>
</evidence>
<dbReference type="Proteomes" id="UP000290759">
    <property type="component" value="Unassembled WGS sequence"/>
</dbReference>
<evidence type="ECO:0000256" key="3">
    <source>
        <dbReference type="ARBA" id="ARBA00022475"/>
    </source>
</evidence>
<dbReference type="GO" id="GO:0005886">
    <property type="term" value="C:plasma membrane"/>
    <property type="evidence" value="ECO:0007669"/>
    <property type="project" value="UniProtKB-SubCell"/>
</dbReference>
<evidence type="ECO:0000256" key="4">
    <source>
        <dbReference type="ARBA" id="ARBA00022692"/>
    </source>
</evidence>
<feature type="transmembrane region" description="Helical" evidence="7">
    <location>
        <begin position="137"/>
        <end position="158"/>
    </location>
</feature>
<feature type="transmembrane region" description="Helical" evidence="7">
    <location>
        <begin position="58"/>
        <end position="77"/>
    </location>
</feature>
<comment type="caution">
    <text evidence="8">The sequence shown here is derived from an EMBL/GenBank/DDBJ whole genome shotgun (WGS) entry which is preliminary data.</text>
</comment>
<reference evidence="8 9" key="1">
    <citation type="submission" date="2018-12" db="EMBL/GenBank/DDBJ databases">
        <authorList>
            <person name="Grouzdev D.S."/>
            <person name="Krutkina M.S."/>
        </authorList>
    </citation>
    <scope>NUCLEOTIDE SEQUENCE [LARGE SCALE GENOMIC DNA]</scope>
    <source>
        <strain evidence="8 9">RmlP026</strain>
    </source>
</reference>